<protein>
    <recommendedName>
        <fullName evidence="3">Transposase</fullName>
    </recommendedName>
</protein>
<dbReference type="Pfam" id="PF13551">
    <property type="entry name" value="HTH_29"/>
    <property type="match status" value="1"/>
</dbReference>
<dbReference type="AlphaFoldDB" id="A0A1X2BIF3"/>
<evidence type="ECO:0000313" key="1">
    <source>
        <dbReference type="EMBL" id="ORW63388.1"/>
    </source>
</evidence>
<reference evidence="1 2" key="1">
    <citation type="submission" date="2016-01" db="EMBL/GenBank/DDBJ databases">
        <title>The new phylogeny of the genus Mycobacterium.</title>
        <authorList>
            <person name="Tarcisio F."/>
            <person name="Conor M."/>
            <person name="Antonella G."/>
            <person name="Elisabetta G."/>
            <person name="Giulia F.S."/>
            <person name="Sara T."/>
            <person name="Anna F."/>
            <person name="Clotilde B."/>
            <person name="Roberto B."/>
            <person name="Veronica D.S."/>
            <person name="Fabio R."/>
            <person name="Monica P."/>
            <person name="Olivier J."/>
            <person name="Enrico T."/>
            <person name="Nicola S."/>
        </authorList>
    </citation>
    <scope>NUCLEOTIDE SEQUENCE [LARGE SCALE GENOMIC DNA]</scope>
    <source>
        <strain evidence="1 2">DSM 45176</strain>
    </source>
</reference>
<gene>
    <name evidence="1" type="ORF">AWC22_03520</name>
</gene>
<dbReference type="Proteomes" id="UP000193087">
    <property type="component" value="Unassembled WGS sequence"/>
</dbReference>
<evidence type="ECO:0008006" key="3">
    <source>
        <dbReference type="Google" id="ProtNLM"/>
    </source>
</evidence>
<sequence>MGCAQGLANKQVAVRERVSPSAVGKWRRRFVEARLDGLVDNPRPGRPATVSTKQVENVGFVVTRREARDAPTFSGFGGSEYDAT</sequence>
<dbReference type="EMBL" id="LQPQ01000218">
    <property type="protein sequence ID" value="ORW63388.1"/>
    <property type="molecule type" value="Genomic_DNA"/>
</dbReference>
<name>A0A1X2BIF3_9MYCO</name>
<evidence type="ECO:0000313" key="2">
    <source>
        <dbReference type="Proteomes" id="UP000193087"/>
    </source>
</evidence>
<proteinExistence type="predicted"/>
<keyword evidence="2" id="KW-1185">Reference proteome</keyword>
<accession>A0A1X2BIF3</accession>
<dbReference type="InterPro" id="IPR009057">
    <property type="entry name" value="Homeodomain-like_sf"/>
</dbReference>
<comment type="caution">
    <text evidence="1">The sequence shown here is derived from an EMBL/GenBank/DDBJ whole genome shotgun (WGS) entry which is preliminary data.</text>
</comment>
<organism evidence="1 2">
    <name type="scientific">Mycobacterium riyadhense</name>
    <dbReference type="NCBI Taxonomy" id="486698"/>
    <lineage>
        <taxon>Bacteria</taxon>
        <taxon>Bacillati</taxon>
        <taxon>Actinomycetota</taxon>
        <taxon>Actinomycetes</taxon>
        <taxon>Mycobacteriales</taxon>
        <taxon>Mycobacteriaceae</taxon>
        <taxon>Mycobacterium</taxon>
    </lineage>
</organism>
<dbReference type="SUPFAM" id="SSF46689">
    <property type="entry name" value="Homeodomain-like"/>
    <property type="match status" value="1"/>
</dbReference>
<dbReference type="STRING" id="486698.AWC22_03520"/>